<evidence type="ECO:0008006" key="8">
    <source>
        <dbReference type="Google" id="ProtNLM"/>
    </source>
</evidence>
<dbReference type="GO" id="GO:0030976">
    <property type="term" value="F:thiamine pyrophosphate binding"/>
    <property type="evidence" value="ECO:0007669"/>
    <property type="project" value="TreeGrafter"/>
</dbReference>
<dbReference type="CDD" id="cd13589">
    <property type="entry name" value="PBP2_polyamine_RpCGA009"/>
    <property type="match status" value="1"/>
</dbReference>
<keyword evidence="4" id="KW-0732">Signal</keyword>
<dbReference type="EMBL" id="LJYW01000001">
    <property type="protein sequence ID" value="KPL53260.1"/>
    <property type="molecule type" value="Genomic_DNA"/>
</dbReference>
<dbReference type="InterPro" id="IPR006311">
    <property type="entry name" value="TAT_signal"/>
</dbReference>
<evidence type="ECO:0000256" key="4">
    <source>
        <dbReference type="ARBA" id="ARBA00022729"/>
    </source>
</evidence>
<dbReference type="Proteomes" id="UP000048984">
    <property type="component" value="Unassembled WGS sequence"/>
</dbReference>
<dbReference type="AlphaFoldDB" id="A0A0P6VKQ4"/>
<name>A0A0P6VKQ4_9HYPH</name>
<evidence type="ECO:0000313" key="7">
    <source>
        <dbReference type="Proteomes" id="UP000048984"/>
    </source>
</evidence>
<dbReference type="InterPro" id="IPR006059">
    <property type="entry name" value="SBP"/>
</dbReference>
<dbReference type="PANTHER" id="PTHR30006">
    <property type="entry name" value="THIAMINE-BINDING PERIPLASMIC PROTEIN-RELATED"/>
    <property type="match status" value="1"/>
</dbReference>
<sequence>MTSESDRSRRDVLILGAATALVGAGLAGPAAAELKTVVYNNSGGASADAARAAWGGLMRDRASSNLLVTAPASVARLKAMIQARNVEWDVAELVSQEHKQAIRESMLQKLDLSVIDLSHTPDDCKDEYSVVYALYSTAMAYSSKIAAAKRPGSWAEFWDVAKFPGRRALRNHPVDNLEFALLADGVPKDKIYPIDFDRAFASLDRIKKHIAVWWRDGSQPAQMLIDGEVDFTSGWHGRFFALAQKGETGFGVQWNQAMLKRSWVGVPQGAKNPREAMQLISFMIDPTASAKYAEGIGYICCDARANNHLPENVRPWVMSNPAIAELTVSANEQWWLDNGELAQRKWNDWIVT</sequence>
<keyword evidence="3" id="KW-0813">Transport</keyword>
<dbReference type="GO" id="GO:0030288">
    <property type="term" value="C:outer membrane-bounded periplasmic space"/>
    <property type="evidence" value="ECO:0007669"/>
    <property type="project" value="TreeGrafter"/>
</dbReference>
<reference evidence="6 7" key="1">
    <citation type="submission" date="2015-09" db="EMBL/GenBank/DDBJ databases">
        <authorList>
            <person name="Jackson K.R."/>
            <person name="Lunt B.L."/>
            <person name="Fisher J.N.B."/>
            <person name="Gardner A.V."/>
            <person name="Bailey M.E."/>
            <person name="Deus L.M."/>
            <person name="Earl A.S."/>
            <person name="Gibby P.D."/>
            <person name="Hartmann K.A."/>
            <person name="Liu J.E."/>
            <person name="Manci A.M."/>
            <person name="Nielsen D.A."/>
            <person name="Solomon M.B."/>
            <person name="Breakwell D.P."/>
            <person name="Burnett S.H."/>
            <person name="Grose J.H."/>
        </authorList>
    </citation>
    <scope>NUCLEOTIDE SEQUENCE [LARGE SCALE GENOMIC DNA]</scope>
    <source>
        <strain evidence="6 7">16</strain>
    </source>
</reference>
<evidence type="ECO:0000256" key="3">
    <source>
        <dbReference type="ARBA" id="ARBA00022448"/>
    </source>
</evidence>
<evidence type="ECO:0000313" key="6">
    <source>
        <dbReference type="EMBL" id="KPL53260.1"/>
    </source>
</evidence>
<dbReference type="Pfam" id="PF13416">
    <property type="entry name" value="SBP_bac_8"/>
    <property type="match status" value="1"/>
</dbReference>
<proteinExistence type="inferred from homology"/>
<dbReference type="SUPFAM" id="SSF53850">
    <property type="entry name" value="Periplasmic binding protein-like II"/>
    <property type="match status" value="1"/>
</dbReference>
<accession>A0A0P6VKQ4</accession>
<dbReference type="RefSeq" id="WP_054359425.1">
    <property type="nucleotide sequence ID" value="NZ_LJYW01000001.1"/>
</dbReference>
<dbReference type="PROSITE" id="PS51318">
    <property type="entry name" value="TAT"/>
    <property type="match status" value="1"/>
</dbReference>
<dbReference type="GO" id="GO:0015888">
    <property type="term" value="P:thiamine transport"/>
    <property type="evidence" value="ECO:0007669"/>
    <property type="project" value="TreeGrafter"/>
</dbReference>
<evidence type="ECO:0000256" key="2">
    <source>
        <dbReference type="ARBA" id="ARBA00008520"/>
    </source>
</evidence>
<reference evidence="6 7" key="2">
    <citation type="submission" date="2015-10" db="EMBL/GenBank/DDBJ databases">
        <title>Draft Genome Sequence of Prosthecomicrobium hirschii ATCC 27832.</title>
        <authorList>
            <person name="Daniel J."/>
            <person name="Givan S.A."/>
            <person name="Brun Y.V."/>
            <person name="Brown P.J."/>
        </authorList>
    </citation>
    <scope>NUCLEOTIDE SEQUENCE [LARGE SCALE GENOMIC DNA]</scope>
    <source>
        <strain evidence="6 7">16</strain>
    </source>
</reference>
<dbReference type="Gene3D" id="3.40.190.10">
    <property type="entry name" value="Periplasmic binding protein-like II"/>
    <property type="match status" value="2"/>
</dbReference>
<evidence type="ECO:0000256" key="1">
    <source>
        <dbReference type="ARBA" id="ARBA00004418"/>
    </source>
</evidence>
<evidence type="ECO:0000256" key="5">
    <source>
        <dbReference type="ARBA" id="ARBA00022764"/>
    </source>
</evidence>
<comment type="caution">
    <text evidence="6">The sequence shown here is derived from an EMBL/GenBank/DDBJ whole genome shotgun (WGS) entry which is preliminary data.</text>
</comment>
<comment type="similarity">
    <text evidence="2">Belongs to the bacterial solute-binding protein 1 family.</text>
</comment>
<protein>
    <recommendedName>
        <fullName evidence="8">ABC transporter substrate-binding protein</fullName>
    </recommendedName>
</protein>
<dbReference type="GO" id="GO:0030975">
    <property type="term" value="F:thiamine binding"/>
    <property type="evidence" value="ECO:0007669"/>
    <property type="project" value="TreeGrafter"/>
</dbReference>
<comment type="subcellular location">
    <subcellularLocation>
        <location evidence="1">Periplasm</location>
    </subcellularLocation>
</comment>
<gene>
    <name evidence="6" type="ORF">ABB55_14425</name>
</gene>
<keyword evidence="5" id="KW-0574">Periplasm</keyword>
<keyword evidence="7" id="KW-1185">Reference proteome</keyword>
<dbReference type="STRING" id="665126.ABB55_14425"/>
<dbReference type="PANTHER" id="PTHR30006:SF3">
    <property type="entry name" value="THIAMINE-BINDING PERIPLASMIC PROTEIN"/>
    <property type="match status" value="1"/>
</dbReference>
<organism evidence="6 7">
    <name type="scientific">Prosthecodimorpha hirschii</name>
    <dbReference type="NCBI Taxonomy" id="665126"/>
    <lineage>
        <taxon>Bacteria</taxon>
        <taxon>Pseudomonadati</taxon>
        <taxon>Pseudomonadota</taxon>
        <taxon>Alphaproteobacteria</taxon>
        <taxon>Hyphomicrobiales</taxon>
        <taxon>Ancalomicrobiaceae</taxon>
        <taxon>Prosthecodimorpha</taxon>
    </lineage>
</organism>